<name>A0A0B1ZXG2_9MICO</name>
<evidence type="ECO:0000313" key="3">
    <source>
        <dbReference type="EMBL" id="KHK95434.1"/>
    </source>
</evidence>
<dbReference type="AlphaFoldDB" id="A0A0B1ZXG2"/>
<feature type="transmembrane region" description="Helical" evidence="1">
    <location>
        <begin position="7"/>
        <end position="31"/>
    </location>
</feature>
<dbReference type="InterPro" id="IPR036249">
    <property type="entry name" value="Thioredoxin-like_sf"/>
</dbReference>
<gene>
    <name evidence="3" type="ORF">LK09_18720</name>
</gene>
<keyword evidence="4" id="KW-1185">Reference proteome</keyword>
<dbReference type="EMBL" id="JTDK01000022">
    <property type="protein sequence ID" value="KHK95434.1"/>
    <property type="molecule type" value="Genomic_DNA"/>
</dbReference>
<dbReference type="SUPFAM" id="SSF52833">
    <property type="entry name" value="Thioredoxin-like"/>
    <property type="match status" value="1"/>
</dbReference>
<sequence length="221" mass="23783">MAVRKTNWFAIWITIAVVVVIVAVAGIVIAMNNKATSPAETPTSSHITKDGGIVFGDSKKNTITTYIDFLCPICNQFEQAEGPTIKQQMDSGKAQLVVQPVAILDNRTNPTGYSSRAGSAMYSVTIHDYAHAYAFMQALYANQPQEGSAGLTDQQIIDVAKKAGVNMTSELEKEINANKYQKYVQAAQLPSGATGTPTLVINGTQIPVTLNPQTDILPHLK</sequence>
<evidence type="ECO:0000259" key="2">
    <source>
        <dbReference type="Pfam" id="PF13462"/>
    </source>
</evidence>
<comment type="caution">
    <text evidence="3">The sequence shown here is derived from an EMBL/GenBank/DDBJ whole genome shotgun (WGS) entry which is preliminary data.</text>
</comment>
<reference evidence="3 4" key="1">
    <citation type="submission" date="2014-11" db="EMBL/GenBank/DDBJ databases">
        <title>Genome sequence of Microbacterium mangrovi MUSC 115(T).</title>
        <authorList>
            <person name="Lee L.-H."/>
        </authorList>
    </citation>
    <scope>NUCLEOTIDE SEQUENCE [LARGE SCALE GENOMIC DNA]</scope>
    <source>
        <strain evidence="3 4">MUSC 115</strain>
    </source>
</reference>
<feature type="domain" description="Thioredoxin-like fold" evidence="2">
    <location>
        <begin position="50"/>
        <end position="207"/>
    </location>
</feature>
<dbReference type="STRING" id="1348253.LK09_18720"/>
<keyword evidence="1" id="KW-0472">Membrane</keyword>
<dbReference type="Pfam" id="PF13462">
    <property type="entry name" value="Thioredoxin_4"/>
    <property type="match status" value="1"/>
</dbReference>
<dbReference type="Gene3D" id="3.40.30.10">
    <property type="entry name" value="Glutaredoxin"/>
    <property type="match status" value="1"/>
</dbReference>
<keyword evidence="1" id="KW-0812">Transmembrane</keyword>
<dbReference type="InterPro" id="IPR012336">
    <property type="entry name" value="Thioredoxin-like_fold"/>
</dbReference>
<proteinExistence type="predicted"/>
<organism evidence="3 4">
    <name type="scientific">Microbacterium mangrovi</name>
    <dbReference type="NCBI Taxonomy" id="1348253"/>
    <lineage>
        <taxon>Bacteria</taxon>
        <taxon>Bacillati</taxon>
        <taxon>Actinomycetota</taxon>
        <taxon>Actinomycetes</taxon>
        <taxon>Micrococcales</taxon>
        <taxon>Microbacteriaceae</taxon>
        <taxon>Microbacterium</taxon>
    </lineage>
</organism>
<protein>
    <submittedName>
        <fullName evidence="3">DSBA oxidoreductase</fullName>
    </submittedName>
</protein>
<evidence type="ECO:0000313" key="4">
    <source>
        <dbReference type="Proteomes" id="UP000031030"/>
    </source>
</evidence>
<dbReference type="OrthoDB" id="117402at2"/>
<accession>A0A0B1ZXG2</accession>
<dbReference type="Proteomes" id="UP000031030">
    <property type="component" value="Unassembled WGS sequence"/>
</dbReference>
<dbReference type="RefSeq" id="WP_039402982.1">
    <property type="nucleotide sequence ID" value="NZ_JTDK01000022.1"/>
</dbReference>
<evidence type="ECO:0000256" key="1">
    <source>
        <dbReference type="SAM" id="Phobius"/>
    </source>
</evidence>
<keyword evidence="1" id="KW-1133">Transmembrane helix</keyword>